<evidence type="ECO:0000313" key="3">
    <source>
        <dbReference type="Proteomes" id="UP000625711"/>
    </source>
</evidence>
<protein>
    <submittedName>
        <fullName evidence="2">Uncharacterized protein</fullName>
    </submittedName>
</protein>
<dbReference type="AlphaFoldDB" id="A0A834I6D8"/>
<name>A0A834I6D8_RHYFE</name>
<sequence length="164" mass="18386">MKTHPDGPGPSFLTSGGAHRKPHDRGNHATERKARLSRTPAPTEPPLPPPIKAERRPRRRPVDTRPPIQKEPSSASPQRPRQRQWHRTQPTATSSWTKSATAKKGKLESRHETVRSAVKANAPARCTTGHLYRKNLARASAIFGSSKGTHENLEWPRVTFDPRR</sequence>
<gene>
    <name evidence="2" type="ORF">GWI33_011856</name>
</gene>
<evidence type="ECO:0000256" key="1">
    <source>
        <dbReference type="SAM" id="MobiDB-lite"/>
    </source>
</evidence>
<accession>A0A834I6D8</accession>
<organism evidence="2 3">
    <name type="scientific">Rhynchophorus ferrugineus</name>
    <name type="common">Red palm weevil</name>
    <name type="synonym">Curculio ferrugineus</name>
    <dbReference type="NCBI Taxonomy" id="354439"/>
    <lineage>
        <taxon>Eukaryota</taxon>
        <taxon>Metazoa</taxon>
        <taxon>Ecdysozoa</taxon>
        <taxon>Arthropoda</taxon>
        <taxon>Hexapoda</taxon>
        <taxon>Insecta</taxon>
        <taxon>Pterygota</taxon>
        <taxon>Neoptera</taxon>
        <taxon>Endopterygota</taxon>
        <taxon>Coleoptera</taxon>
        <taxon>Polyphaga</taxon>
        <taxon>Cucujiformia</taxon>
        <taxon>Curculionidae</taxon>
        <taxon>Dryophthorinae</taxon>
        <taxon>Rhynchophorus</taxon>
    </lineage>
</organism>
<feature type="region of interest" description="Disordered" evidence="1">
    <location>
        <begin position="1"/>
        <end position="129"/>
    </location>
</feature>
<dbReference type="EMBL" id="JAACXV010010765">
    <property type="protein sequence ID" value="KAF7275330.1"/>
    <property type="molecule type" value="Genomic_DNA"/>
</dbReference>
<dbReference type="Proteomes" id="UP000625711">
    <property type="component" value="Unassembled WGS sequence"/>
</dbReference>
<feature type="compositionally biased region" description="Basic and acidic residues" evidence="1">
    <location>
        <begin position="148"/>
        <end position="164"/>
    </location>
</feature>
<comment type="caution">
    <text evidence="2">The sequence shown here is derived from an EMBL/GenBank/DDBJ whole genome shotgun (WGS) entry which is preliminary data.</text>
</comment>
<feature type="compositionally biased region" description="Basic and acidic residues" evidence="1">
    <location>
        <begin position="24"/>
        <end position="34"/>
    </location>
</feature>
<proteinExistence type="predicted"/>
<keyword evidence="3" id="KW-1185">Reference proteome</keyword>
<evidence type="ECO:0000313" key="2">
    <source>
        <dbReference type="EMBL" id="KAF7275330.1"/>
    </source>
</evidence>
<feature type="region of interest" description="Disordered" evidence="1">
    <location>
        <begin position="142"/>
        <end position="164"/>
    </location>
</feature>
<feature type="compositionally biased region" description="Basic and acidic residues" evidence="1">
    <location>
        <begin position="105"/>
        <end position="114"/>
    </location>
</feature>
<feature type="compositionally biased region" description="Low complexity" evidence="1">
    <location>
        <begin position="91"/>
        <end position="102"/>
    </location>
</feature>
<reference evidence="2" key="1">
    <citation type="submission" date="2020-08" db="EMBL/GenBank/DDBJ databases">
        <title>Genome sequencing and assembly of the red palm weevil Rhynchophorus ferrugineus.</title>
        <authorList>
            <person name="Dias G.B."/>
            <person name="Bergman C.M."/>
            <person name="Manee M."/>
        </authorList>
    </citation>
    <scope>NUCLEOTIDE SEQUENCE</scope>
    <source>
        <strain evidence="2">AA-2017</strain>
        <tissue evidence="2">Whole larva</tissue>
    </source>
</reference>
<feature type="compositionally biased region" description="Pro residues" evidence="1">
    <location>
        <begin position="42"/>
        <end position="51"/>
    </location>
</feature>